<organism evidence="1 2">
    <name type="scientific">Mythimna separata</name>
    <name type="common">Oriental armyworm</name>
    <name type="synonym">Pseudaletia separata</name>
    <dbReference type="NCBI Taxonomy" id="271217"/>
    <lineage>
        <taxon>Eukaryota</taxon>
        <taxon>Metazoa</taxon>
        <taxon>Ecdysozoa</taxon>
        <taxon>Arthropoda</taxon>
        <taxon>Hexapoda</taxon>
        <taxon>Insecta</taxon>
        <taxon>Pterygota</taxon>
        <taxon>Neoptera</taxon>
        <taxon>Endopterygota</taxon>
        <taxon>Lepidoptera</taxon>
        <taxon>Glossata</taxon>
        <taxon>Ditrysia</taxon>
        <taxon>Noctuoidea</taxon>
        <taxon>Noctuidae</taxon>
        <taxon>Noctuinae</taxon>
        <taxon>Hadenini</taxon>
        <taxon>Mythimna</taxon>
    </lineage>
</organism>
<dbReference type="AlphaFoldDB" id="A0AAD7YJE2"/>
<protein>
    <submittedName>
        <fullName evidence="1">Uncharacterized protein</fullName>
    </submittedName>
</protein>
<keyword evidence="2" id="KW-1185">Reference proteome</keyword>
<dbReference type="Proteomes" id="UP001231518">
    <property type="component" value="Chromosome 8"/>
</dbReference>
<name>A0AAD7YJE2_MYTSE</name>
<evidence type="ECO:0000313" key="1">
    <source>
        <dbReference type="EMBL" id="KAJ8718736.1"/>
    </source>
</evidence>
<proteinExistence type="predicted"/>
<evidence type="ECO:0000313" key="2">
    <source>
        <dbReference type="Proteomes" id="UP001231518"/>
    </source>
</evidence>
<comment type="caution">
    <text evidence="1">The sequence shown here is derived from an EMBL/GenBank/DDBJ whole genome shotgun (WGS) entry which is preliminary data.</text>
</comment>
<reference evidence="1" key="1">
    <citation type="submission" date="2023-03" db="EMBL/GenBank/DDBJ databases">
        <title>Chromosome-level genomes of two armyworms, Mythimna separata and Mythimna loreyi, provide insights into the biosynthesis and reception of sex pheromones.</title>
        <authorList>
            <person name="Zhao H."/>
        </authorList>
    </citation>
    <scope>NUCLEOTIDE SEQUENCE</scope>
    <source>
        <strain evidence="1">BeijingLab</strain>
        <tissue evidence="1">Pupa</tissue>
    </source>
</reference>
<gene>
    <name evidence="1" type="ORF">PYW07_016292</name>
</gene>
<accession>A0AAD7YJE2</accession>
<sequence>MIWIDRCTGGNCALGLAPSSIRDQAIKCLNKEQPNRVLQPGFLVLFSNSPEMNPPPKAGEDIDHLKKAAELASDRSPIRTRISAHVDKVASQDAWFACLCRLALCSRHARQQSLHASRSPPAALSQARRLQYYRQLSTDSSAM</sequence>
<dbReference type="EMBL" id="JARGEI010000015">
    <property type="protein sequence ID" value="KAJ8718736.1"/>
    <property type="molecule type" value="Genomic_DNA"/>
</dbReference>